<comment type="caution">
    <text evidence="4">The sequence shown here is derived from an EMBL/GenBank/DDBJ whole genome shotgun (WGS) entry which is preliminary data.</text>
</comment>
<dbReference type="InterPro" id="IPR036514">
    <property type="entry name" value="SGNH_hydro_sf"/>
</dbReference>
<keyword evidence="2" id="KW-0472">Membrane</keyword>
<keyword evidence="2" id="KW-0812">Transmembrane</keyword>
<reference evidence="4 5" key="1">
    <citation type="submission" date="2023-06" db="EMBL/GenBank/DDBJ databases">
        <authorList>
            <person name="Feng G."/>
            <person name="Li J."/>
            <person name="Zhu H."/>
        </authorList>
    </citation>
    <scope>NUCLEOTIDE SEQUENCE [LARGE SCALE GENOMIC DNA]</scope>
    <source>
        <strain evidence="4 5">RHCKG28</strain>
    </source>
</reference>
<dbReference type="EMBL" id="JAUCMN010000005">
    <property type="protein sequence ID" value="MDM7891861.1"/>
    <property type="molecule type" value="Genomic_DNA"/>
</dbReference>
<dbReference type="GO" id="GO:0016787">
    <property type="term" value="F:hydrolase activity"/>
    <property type="evidence" value="ECO:0007669"/>
    <property type="project" value="UniProtKB-KW"/>
</dbReference>
<dbReference type="RefSeq" id="WP_289473605.1">
    <property type="nucleotide sequence ID" value="NZ_JAUCMN010000005.1"/>
</dbReference>
<gene>
    <name evidence="4" type="ORF">QUG93_09200</name>
</gene>
<organism evidence="4 5">
    <name type="scientific">Curtobacterium caseinilyticum</name>
    <dbReference type="NCBI Taxonomy" id="3055137"/>
    <lineage>
        <taxon>Bacteria</taxon>
        <taxon>Bacillati</taxon>
        <taxon>Actinomycetota</taxon>
        <taxon>Actinomycetes</taxon>
        <taxon>Micrococcales</taxon>
        <taxon>Microbacteriaceae</taxon>
        <taxon>Curtobacterium</taxon>
    </lineage>
</organism>
<dbReference type="InterPro" id="IPR013830">
    <property type="entry name" value="SGNH_hydro"/>
</dbReference>
<dbReference type="SUPFAM" id="SSF52266">
    <property type="entry name" value="SGNH hydrolase"/>
    <property type="match status" value="1"/>
</dbReference>
<dbReference type="PANTHER" id="PTHR30383">
    <property type="entry name" value="THIOESTERASE 1/PROTEASE 1/LYSOPHOSPHOLIPASE L1"/>
    <property type="match status" value="1"/>
</dbReference>
<dbReference type="Gene3D" id="3.40.50.1110">
    <property type="entry name" value="SGNH hydrolase"/>
    <property type="match status" value="1"/>
</dbReference>
<evidence type="ECO:0000256" key="1">
    <source>
        <dbReference type="SAM" id="MobiDB-lite"/>
    </source>
</evidence>
<dbReference type="InterPro" id="IPR051532">
    <property type="entry name" value="Ester_Hydrolysis_Enzymes"/>
</dbReference>
<evidence type="ECO:0000313" key="5">
    <source>
        <dbReference type="Proteomes" id="UP001236404"/>
    </source>
</evidence>
<dbReference type="PROSITE" id="PS51318">
    <property type="entry name" value="TAT"/>
    <property type="match status" value="1"/>
</dbReference>
<feature type="domain" description="SGNH hydrolase-type esterase" evidence="3">
    <location>
        <begin position="82"/>
        <end position="251"/>
    </location>
</feature>
<feature type="region of interest" description="Disordered" evidence="1">
    <location>
        <begin position="1"/>
        <end position="23"/>
    </location>
</feature>
<dbReference type="CDD" id="cd00229">
    <property type="entry name" value="SGNH_hydrolase"/>
    <property type="match status" value="1"/>
</dbReference>
<sequence length="274" mass="28956">MTRRTKHDWTNAPRSAPVDRGRRRRRPLLPTIALSAMAVGVAGLMALLPTVADACTDVPEAVTVQPERVRAAIAPGSDVLIVGDSYTRGSGSYDGLHGWAQDITSGLRWDATIDGVGGSGYVSGAAARASSFTFGARLHGHRFLDPDLVLVQGSQNDWVQGATQDVLQRTVERTLREARQQWPDAVVVAIGPSAPRPRAEATTDIAAAVAAGARSAGVPYVDPLAGQWFTDANSPSFATPDGQHLNDAGYAYLADRITGALRALATPTPDEQCH</sequence>
<keyword evidence="2" id="KW-1133">Transmembrane helix</keyword>
<protein>
    <submittedName>
        <fullName evidence="4">SGNH/GDSL hydrolase family protein</fullName>
    </submittedName>
</protein>
<evidence type="ECO:0000256" key="2">
    <source>
        <dbReference type="SAM" id="Phobius"/>
    </source>
</evidence>
<evidence type="ECO:0000313" key="4">
    <source>
        <dbReference type="EMBL" id="MDM7891861.1"/>
    </source>
</evidence>
<accession>A0ABT7TQI3</accession>
<feature type="transmembrane region" description="Helical" evidence="2">
    <location>
        <begin position="28"/>
        <end position="48"/>
    </location>
</feature>
<keyword evidence="4" id="KW-0378">Hydrolase</keyword>
<dbReference type="InterPro" id="IPR006311">
    <property type="entry name" value="TAT_signal"/>
</dbReference>
<proteinExistence type="predicted"/>
<keyword evidence="5" id="KW-1185">Reference proteome</keyword>
<evidence type="ECO:0000259" key="3">
    <source>
        <dbReference type="Pfam" id="PF13472"/>
    </source>
</evidence>
<name>A0ABT7TQI3_9MICO</name>
<dbReference type="Pfam" id="PF13472">
    <property type="entry name" value="Lipase_GDSL_2"/>
    <property type="match status" value="1"/>
</dbReference>
<dbReference type="Proteomes" id="UP001236404">
    <property type="component" value="Unassembled WGS sequence"/>
</dbReference>